<reference evidence="1" key="2">
    <citation type="submission" date="2020-09" db="EMBL/GenBank/DDBJ databases">
        <authorList>
            <person name="Sun Q."/>
            <person name="Zhou Y."/>
        </authorList>
    </citation>
    <scope>NUCLEOTIDE SEQUENCE</scope>
    <source>
        <strain evidence="1">CGMCC 1.15958</strain>
    </source>
</reference>
<dbReference type="Proteomes" id="UP000609064">
    <property type="component" value="Unassembled WGS sequence"/>
</dbReference>
<dbReference type="InterPro" id="IPR043129">
    <property type="entry name" value="ATPase_NBD"/>
</dbReference>
<dbReference type="EMBL" id="BMKK01000007">
    <property type="protein sequence ID" value="GGD67139.1"/>
    <property type="molecule type" value="Genomic_DNA"/>
</dbReference>
<organism evidence="1 2">
    <name type="scientific">Emticicia aquatilis</name>
    <dbReference type="NCBI Taxonomy" id="1537369"/>
    <lineage>
        <taxon>Bacteria</taxon>
        <taxon>Pseudomonadati</taxon>
        <taxon>Bacteroidota</taxon>
        <taxon>Cytophagia</taxon>
        <taxon>Cytophagales</taxon>
        <taxon>Leadbetterellaceae</taxon>
        <taxon>Emticicia</taxon>
    </lineage>
</organism>
<dbReference type="GO" id="GO:0004396">
    <property type="term" value="F:hexokinase activity"/>
    <property type="evidence" value="ECO:0007669"/>
    <property type="project" value="TreeGrafter"/>
</dbReference>
<dbReference type="AlphaFoldDB" id="A0A917DU70"/>
<gene>
    <name evidence="1" type="ORF">GCM10011514_34020</name>
</gene>
<keyword evidence="2" id="KW-1185">Reference proteome</keyword>
<dbReference type="PANTHER" id="PTHR18964:SF174">
    <property type="entry name" value="D-ALLOSE KINASE-RELATED"/>
    <property type="match status" value="1"/>
</dbReference>
<dbReference type="InterPro" id="IPR000600">
    <property type="entry name" value="ROK"/>
</dbReference>
<dbReference type="RefSeq" id="WP_188767636.1">
    <property type="nucleotide sequence ID" value="NZ_BMKK01000007.1"/>
</dbReference>
<keyword evidence="1" id="KW-0418">Kinase</keyword>
<dbReference type="SUPFAM" id="SSF53067">
    <property type="entry name" value="Actin-like ATPase domain"/>
    <property type="match status" value="1"/>
</dbReference>
<keyword evidence="1" id="KW-0808">Transferase</keyword>
<sequence>MKTLWGVDLGGTKIEGVVMNAENNEVLSRKRIPTEASKGYEHIISQVVRLIDSIKEEINIAPTAIGFSTPGTTDPTTQTMKNCNTTSMNGKPMKADLAKALGVPVELANDANCFALAEATMGIVKDVLPDAKVVFGVILGTGVGGGVIVNGQVINGRHGIGGEWGHNFFEDDGVICYCGKTGCNENVFSGPALQQYYKKLSGNDLTMKEIYELHKAGTDPHATATLNHLVKSFGRAISSIVNVLDPDAIVIGGGVGNIDMIYEAFPEELKNWIFNNRKVETLFLKPKLGDSAGVFGAIELVRGY</sequence>
<proteinExistence type="predicted"/>
<dbReference type="InterPro" id="IPR049874">
    <property type="entry name" value="ROK_cs"/>
</dbReference>
<evidence type="ECO:0000313" key="2">
    <source>
        <dbReference type="Proteomes" id="UP000609064"/>
    </source>
</evidence>
<dbReference type="PROSITE" id="PS01125">
    <property type="entry name" value="ROK"/>
    <property type="match status" value="1"/>
</dbReference>
<comment type="caution">
    <text evidence="1">The sequence shown here is derived from an EMBL/GenBank/DDBJ whole genome shotgun (WGS) entry which is preliminary data.</text>
</comment>
<protein>
    <submittedName>
        <fullName evidence="1">Sugar kinase</fullName>
    </submittedName>
</protein>
<evidence type="ECO:0000313" key="1">
    <source>
        <dbReference type="EMBL" id="GGD67139.1"/>
    </source>
</evidence>
<dbReference type="PANTHER" id="PTHR18964">
    <property type="entry name" value="ROK (REPRESSOR, ORF, KINASE) FAMILY"/>
    <property type="match status" value="1"/>
</dbReference>
<reference evidence="1" key="1">
    <citation type="journal article" date="2014" name="Int. J. Syst. Evol. Microbiol.">
        <title>Complete genome sequence of Corynebacterium casei LMG S-19264T (=DSM 44701T), isolated from a smear-ripened cheese.</title>
        <authorList>
            <consortium name="US DOE Joint Genome Institute (JGI-PGF)"/>
            <person name="Walter F."/>
            <person name="Albersmeier A."/>
            <person name="Kalinowski J."/>
            <person name="Ruckert C."/>
        </authorList>
    </citation>
    <scope>NUCLEOTIDE SEQUENCE</scope>
    <source>
        <strain evidence="1">CGMCC 1.15958</strain>
    </source>
</reference>
<dbReference type="Gene3D" id="3.30.420.40">
    <property type="match status" value="2"/>
</dbReference>
<name>A0A917DU70_9BACT</name>
<dbReference type="Pfam" id="PF00480">
    <property type="entry name" value="ROK"/>
    <property type="match status" value="1"/>
</dbReference>
<accession>A0A917DU70</accession>